<gene>
    <name evidence="2" type="ORF">SBA5_150055</name>
</gene>
<accession>A0A2N9L519</accession>
<keyword evidence="1" id="KW-1133">Transmembrane helix</keyword>
<dbReference type="EMBL" id="OKRB01000057">
    <property type="protein sequence ID" value="SPE18321.1"/>
    <property type="molecule type" value="Genomic_DNA"/>
</dbReference>
<keyword evidence="1" id="KW-0472">Membrane</keyword>
<dbReference type="AlphaFoldDB" id="A0A2N9L519"/>
<evidence type="ECO:0000313" key="2">
    <source>
        <dbReference type="EMBL" id="SPE18321.1"/>
    </source>
</evidence>
<feature type="transmembrane region" description="Helical" evidence="1">
    <location>
        <begin position="9"/>
        <end position="26"/>
    </location>
</feature>
<name>A0A2N9L519_9BACT</name>
<sequence>MKKQTKIRLAWWVGFPLSLVAMRFIAGGRAWDYLVDHLWLTAVLPLVVLFLLLFARGMYMQHRRQPGGNPKMGSAHRAKP</sequence>
<feature type="transmembrane region" description="Helical" evidence="1">
    <location>
        <begin position="38"/>
        <end position="55"/>
    </location>
</feature>
<evidence type="ECO:0000256" key="1">
    <source>
        <dbReference type="SAM" id="Phobius"/>
    </source>
</evidence>
<evidence type="ECO:0000313" key="3">
    <source>
        <dbReference type="Proteomes" id="UP000239735"/>
    </source>
</evidence>
<keyword evidence="1" id="KW-0812">Transmembrane</keyword>
<organism evidence="2 3">
    <name type="scientific">Candidatus Sulfuritelmatomonas gaucii</name>
    <dbReference type="NCBI Taxonomy" id="2043161"/>
    <lineage>
        <taxon>Bacteria</taxon>
        <taxon>Pseudomonadati</taxon>
        <taxon>Acidobacteriota</taxon>
        <taxon>Terriglobia</taxon>
        <taxon>Terriglobales</taxon>
        <taxon>Acidobacteriaceae</taxon>
        <taxon>Candidatus Sulfuritelmatomonas</taxon>
    </lineage>
</organism>
<protein>
    <submittedName>
        <fullName evidence="2">Uncharacterized protein</fullName>
    </submittedName>
</protein>
<proteinExistence type="predicted"/>
<reference evidence="3" key="1">
    <citation type="submission" date="2018-02" db="EMBL/GenBank/DDBJ databases">
        <authorList>
            <person name="Hausmann B."/>
        </authorList>
    </citation>
    <scope>NUCLEOTIDE SEQUENCE [LARGE SCALE GENOMIC DNA]</scope>
    <source>
        <strain evidence="3">Peat soil MAG SbA5</strain>
    </source>
</reference>
<dbReference type="Proteomes" id="UP000239735">
    <property type="component" value="Unassembled WGS sequence"/>
</dbReference>